<gene>
    <name evidence="3" type="ORF">Tci_587717</name>
</gene>
<feature type="coiled-coil region" evidence="1">
    <location>
        <begin position="312"/>
        <end position="353"/>
    </location>
</feature>
<name>A0A699J6I0_TANCI</name>
<feature type="domain" description="Reverse transcriptase Ty1/copia-type" evidence="2">
    <location>
        <begin position="3"/>
        <end position="98"/>
    </location>
</feature>
<dbReference type="Pfam" id="PF07727">
    <property type="entry name" value="RVT_2"/>
    <property type="match status" value="1"/>
</dbReference>
<dbReference type="EMBL" id="BKCJ010377859">
    <property type="protein sequence ID" value="GFA15745.1"/>
    <property type="molecule type" value="Genomic_DNA"/>
</dbReference>
<dbReference type="PANTHER" id="PTHR11439">
    <property type="entry name" value="GAG-POL-RELATED RETROTRANSPOSON"/>
    <property type="match status" value="1"/>
</dbReference>
<dbReference type="PANTHER" id="PTHR11439:SF495">
    <property type="entry name" value="REVERSE TRANSCRIPTASE, RNA-DEPENDENT DNA POLYMERASE-RELATED"/>
    <property type="match status" value="1"/>
</dbReference>
<evidence type="ECO:0000256" key="1">
    <source>
        <dbReference type="SAM" id="Coils"/>
    </source>
</evidence>
<dbReference type="InterPro" id="IPR038077">
    <property type="entry name" value="Troponin_sf"/>
</dbReference>
<accession>A0A699J6I0</accession>
<sequence length="443" mass="50722">MIRNKARLDAQGHIQEEGIDYDKVFAHVARIKAIRLFLAYASFEDFVVYLMDVKSAFLYEKIKEEVYVCQPSGFEDPYFLNKVYKVKKILYGLYQDPRECKMEYLSAKNASTPMETQKPLLKDEDVKEVDVHMYRSMIGSLMYLTSLRPDIMFAVCAYARYQVNPKVSHLYVVKRIFSDYAGASLDRKSTTRGCQYLGSRLISWQCKKQTVVANSTREAEYFWSTAKMKTINGEGHIHAKVDGKKTKKHRKPRRKVIEVPQPSDPIEVVVDEAVYKELDDKLTRSERVSKLYNDSLLATCNTLQSNVDSMKLNELMELCTTLQSKVLELEKIKTTQALEINSLKRRVKKLEKKQSSRTHKLKRLYKVGLIARVKSSNDNEDLVNDQDDEQMFDVNDLQGEVFVQEEVADKEVNNAGEVTAASIATTDSATATMTVDEVTLAQA</sequence>
<dbReference type="AlphaFoldDB" id="A0A699J6I0"/>
<dbReference type="InterPro" id="IPR013103">
    <property type="entry name" value="RVT_2"/>
</dbReference>
<keyword evidence="1" id="KW-0175">Coiled coil</keyword>
<protein>
    <submittedName>
        <fullName evidence="3">Copia protein</fullName>
    </submittedName>
</protein>
<evidence type="ECO:0000259" key="2">
    <source>
        <dbReference type="Pfam" id="PF07727"/>
    </source>
</evidence>
<proteinExistence type="predicted"/>
<evidence type="ECO:0000313" key="3">
    <source>
        <dbReference type="EMBL" id="GFA15745.1"/>
    </source>
</evidence>
<reference evidence="3" key="1">
    <citation type="journal article" date="2019" name="Sci. Rep.">
        <title>Draft genome of Tanacetum cinerariifolium, the natural source of mosquito coil.</title>
        <authorList>
            <person name="Yamashiro T."/>
            <person name="Shiraishi A."/>
            <person name="Satake H."/>
            <person name="Nakayama K."/>
        </authorList>
    </citation>
    <scope>NUCLEOTIDE SEQUENCE</scope>
</reference>
<feature type="non-terminal residue" evidence="3">
    <location>
        <position position="443"/>
    </location>
</feature>
<dbReference type="SUPFAM" id="SSF90250">
    <property type="entry name" value="Troponin coil-coiled subunits"/>
    <property type="match status" value="1"/>
</dbReference>
<comment type="caution">
    <text evidence="3">The sequence shown here is derived from an EMBL/GenBank/DDBJ whole genome shotgun (WGS) entry which is preliminary data.</text>
</comment>
<organism evidence="3">
    <name type="scientific">Tanacetum cinerariifolium</name>
    <name type="common">Dalmatian daisy</name>
    <name type="synonym">Chrysanthemum cinerariifolium</name>
    <dbReference type="NCBI Taxonomy" id="118510"/>
    <lineage>
        <taxon>Eukaryota</taxon>
        <taxon>Viridiplantae</taxon>
        <taxon>Streptophyta</taxon>
        <taxon>Embryophyta</taxon>
        <taxon>Tracheophyta</taxon>
        <taxon>Spermatophyta</taxon>
        <taxon>Magnoliopsida</taxon>
        <taxon>eudicotyledons</taxon>
        <taxon>Gunneridae</taxon>
        <taxon>Pentapetalae</taxon>
        <taxon>asterids</taxon>
        <taxon>campanulids</taxon>
        <taxon>Asterales</taxon>
        <taxon>Asteraceae</taxon>
        <taxon>Asteroideae</taxon>
        <taxon>Anthemideae</taxon>
        <taxon>Anthemidinae</taxon>
        <taxon>Tanacetum</taxon>
    </lineage>
</organism>